<reference evidence="2" key="1">
    <citation type="submission" date="2016-12" db="EMBL/GenBank/DDBJ databases">
        <authorList>
            <person name="Song W.-J."/>
            <person name="Kurnit D.M."/>
        </authorList>
    </citation>
    <scope>NUCLEOTIDE SEQUENCE [LARGE SCALE GENOMIC DNA]</scope>
    <source>
        <strain evidence="2">ATCC 51725</strain>
    </source>
</reference>
<keyword evidence="1" id="KW-0812">Transmembrane</keyword>
<feature type="transmembrane region" description="Helical" evidence="1">
    <location>
        <begin position="136"/>
        <end position="157"/>
    </location>
</feature>
<keyword evidence="1" id="KW-1133">Transmembrane helix</keyword>
<evidence type="ECO:0000313" key="5">
    <source>
        <dbReference type="Proteomes" id="UP000255213"/>
    </source>
</evidence>
<dbReference type="Proteomes" id="UP000186437">
    <property type="component" value="Unassembled WGS sequence"/>
</dbReference>
<feature type="transmembrane region" description="Helical" evidence="1">
    <location>
        <begin position="103"/>
        <end position="124"/>
    </location>
</feature>
<dbReference type="AlphaFoldDB" id="A0A1Q8EFK7"/>
<reference evidence="3 5" key="3">
    <citation type="submission" date="2018-06" db="EMBL/GenBank/DDBJ databases">
        <authorList>
            <consortium name="Pathogen Informatics"/>
            <person name="Doyle S."/>
        </authorList>
    </citation>
    <scope>NUCLEOTIDE SEQUENCE [LARGE SCALE GENOMIC DNA]</scope>
    <source>
        <strain evidence="3 5">NCTC12957</strain>
    </source>
</reference>
<feature type="transmembrane region" description="Helical" evidence="1">
    <location>
        <begin position="61"/>
        <end position="83"/>
    </location>
</feature>
<accession>A0A1Q8EFK7</accession>
<keyword evidence="4" id="KW-1185">Reference proteome</keyword>
<evidence type="ECO:0000313" key="4">
    <source>
        <dbReference type="Proteomes" id="UP000186437"/>
    </source>
</evidence>
<sequence>MSTRRISQIVILAALSIALRFAFGALPNIKPISAIFLVSLCFLPVSDSLWMMALTMLGSSLLFGFSLVVFWQIVSFTLVMLLWRMAVIPLIRRGQLGIELQSVLAGIVIVLYGFSISFPVGWQFGTNPITFWLNGLSFDMLHSISTILFYPIIYSIFRRYYPYEKMDT</sequence>
<proteinExistence type="predicted"/>
<evidence type="ECO:0000313" key="3">
    <source>
        <dbReference type="EMBL" id="SUN08300.1"/>
    </source>
</evidence>
<evidence type="ECO:0000313" key="2">
    <source>
        <dbReference type="EMBL" id="OLF50590.1"/>
    </source>
</evidence>
<name>A0A1Q8EFK7_STRAI</name>
<gene>
    <name evidence="2" type="ORF">BU200_01415</name>
    <name evidence="3" type="ORF">NCTC12957_01893</name>
</gene>
<feature type="transmembrane region" description="Helical" evidence="1">
    <location>
        <begin position="6"/>
        <end position="23"/>
    </location>
</feature>
<evidence type="ECO:0000256" key="1">
    <source>
        <dbReference type="SAM" id="Phobius"/>
    </source>
</evidence>
<organism evidence="2 4">
    <name type="scientific">Streptococcus acidominimus</name>
    <dbReference type="NCBI Taxonomy" id="1326"/>
    <lineage>
        <taxon>Bacteria</taxon>
        <taxon>Bacillati</taxon>
        <taxon>Bacillota</taxon>
        <taxon>Bacilli</taxon>
        <taxon>Lactobacillales</taxon>
        <taxon>Streptococcaceae</taxon>
        <taxon>Streptococcus</taxon>
    </lineage>
</organism>
<keyword evidence="1" id="KW-0472">Membrane</keyword>
<dbReference type="Proteomes" id="UP000255213">
    <property type="component" value="Unassembled WGS sequence"/>
</dbReference>
<dbReference type="OrthoDB" id="5198189at2"/>
<dbReference type="EMBL" id="UHEN01000001">
    <property type="protein sequence ID" value="SUN08300.1"/>
    <property type="molecule type" value="Genomic_DNA"/>
</dbReference>
<dbReference type="EMBL" id="MSJL01000004">
    <property type="protein sequence ID" value="OLF50590.1"/>
    <property type="molecule type" value="Genomic_DNA"/>
</dbReference>
<feature type="transmembrane region" description="Helical" evidence="1">
    <location>
        <begin position="35"/>
        <end position="55"/>
    </location>
</feature>
<reference evidence="4" key="2">
    <citation type="submission" date="2016-12" db="EMBL/GenBank/DDBJ databases">
        <authorList>
            <person name="Gulvik C.A."/>
        </authorList>
    </citation>
    <scope>NUCLEOTIDE SEQUENCE [LARGE SCALE GENOMIC DNA]</scope>
    <source>
        <strain evidence="4">ATCC 51725</strain>
    </source>
</reference>
<protein>
    <submittedName>
        <fullName evidence="3">Preprotein translocase subunit YidC</fullName>
    </submittedName>
</protein>